<dbReference type="AlphaFoldDB" id="A0A919S8C3"/>
<gene>
    <name evidence="3" type="ORF">Aau02nite_21730</name>
</gene>
<reference evidence="3" key="1">
    <citation type="submission" date="2021-03" db="EMBL/GenBank/DDBJ databases">
        <title>Whole genome shotgun sequence of Actinoplanes auranticolor NBRC 12245.</title>
        <authorList>
            <person name="Komaki H."/>
            <person name="Tamura T."/>
        </authorList>
    </citation>
    <scope>NUCLEOTIDE SEQUENCE</scope>
    <source>
        <strain evidence="3">NBRC 12245</strain>
    </source>
</reference>
<keyword evidence="4" id="KW-1185">Reference proteome</keyword>
<feature type="region of interest" description="Disordered" evidence="1">
    <location>
        <begin position="59"/>
        <end position="87"/>
    </location>
</feature>
<proteinExistence type="predicted"/>
<accession>A0A919S8C3</accession>
<name>A0A919S8C3_9ACTN</name>
<evidence type="ECO:0000259" key="2">
    <source>
        <dbReference type="Pfam" id="PF22552"/>
    </source>
</evidence>
<dbReference type="Proteomes" id="UP000681340">
    <property type="component" value="Unassembled WGS sequence"/>
</dbReference>
<feature type="domain" description="TY-Chap N-terminal" evidence="2">
    <location>
        <begin position="7"/>
        <end position="124"/>
    </location>
</feature>
<dbReference type="Pfam" id="PF22552">
    <property type="entry name" value="TY-Chap3"/>
    <property type="match status" value="1"/>
</dbReference>
<evidence type="ECO:0000313" key="4">
    <source>
        <dbReference type="Proteomes" id="UP000681340"/>
    </source>
</evidence>
<dbReference type="InterPro" id="IPR054344">
    <property type="entry name" value="TY-Chap_N"/>
</dbReference>
<protein>
    <recommendedName>
        <fullName evidence="2">TY-Chap N-terminal domain-containing protein</fullName>
    </recommendedName>
</protein>
<evidence type="ECO:0000313" key="3">
    <source>
        <dbReference type="EMBL" id="GIM66112.1"/>
    </source>
</evidence>
<organism evidence="3 4">
    <name type="scientific">Actinoplanes auranticolor</name>
    <dbReference type="NCBI Taxonomy" id="47988"/>
    <lineage>
        <taxon>Bacteria</taxon>
        <taxon>Bacillati</taxon>
        <taxon>Actinomycetota</taxon>
        <taxon>Actinomycetes</taxon>
        <taxon>Micromonosporales</taxon>
        <taxon>Micromonosporaceae</taxon>
        <taxon>Actinoplanes</taxon>
    </lineage>
</organism>
<sequence>MPMTSPTWQELTRTVAERLTRLDDGDVLSLQHGDFYTQCQMAEVWLHAEAVSNHHLPPEHQLSAEQEERLRADGWLPPDPPNNSNWHVKVPVLAPMPLSDDEGARLAQMMVGALRDVFKIDSPDLVQGKAFNAFY</sequence>
<evidence type="ECO:0000256" key="1">
    <source>
        <dbReference type="SAM" id="MobiDB-lite"/>
    </source>
</evidence>
<dbReference type="EMBL" id="BOQL01000018">
    <property type="protein sequence ID" value="GIM66112.1"/>
    <property type="molecule type" value="Genomic_DNA"/>
</dbReference>
<comment type="caution">
    <text evidence="3">The sequence shown here is derived from an EMBL/GenBank/DDBJ whole genome shotgun (WGS) entry which is preliminary data.</text>
</comment>